<dbReference type="AlphaFoldDB" id="A0A1M6E2J0"/>
<dbReference type="PANTHER" id="PTHR12704:SF2">
    <property type="entry name" value="GOLGI PHOSPHOPROTEIN 3 HOMOLOG SAURON"/>
    <property type="match status" value="1"/>
</dbReference>
<dbReference type="InterPro" id="IPR008628">
    <property type="entry name" value="GPP34-like"/>
</dbReference>
<evidence type="ECO:0000256" key="4">
    <source>
        <dbReference type="ARBA" id="ARBA00023136"/>
    </source>
</evidence>
<evidence type="ECO:0000256" key="1">
    <source>
        <dbReference type="ARBA" id="ARBA00004255"/>
    </source>
</evidence>
<accession>A0A1M6E2J0</accession>
<dbReference type="Pfam" id="PF05719">
    <property type="entry name" value="GPP34"/>
    <property type="match status" value="1"/>
</dbReference>
<dbReference type="EMBL" id="FQZF01000005">
    <property type="protein sequence ID" value="SHI79717.1"/>
    <property type="molecule type" value="Genomic_DNA"/>
</dbReference>
<evidence type="ECO:0000256" key="2">
    <source>
        <dbReference type="ARBA" id="ARBA00023034"/>
    </source>
</evidence>
<dbReference type="GO" id="GO:0005829">
    <property type="term" value="C:cytosol"/>
    <property type="evidence" value="ECO:0007669"/>
    <property type="project" value="TreeGrafter"/>
</dbReference>
<keyword evidence="4" id="KW-0472">Membrane</keyword>
<dbReference type="RefSeq" id="WP_073132366.1">
    <property type="nucleotide sequence ID" value="NZ_FQZF01000005.1"/>
</dbReference>
<organism evidence="5 6">
    <name type="scientific">Muricoccus roseus</name>
    <dbReference type="NCBI Taxonomy" id="198092"/>
    <lineage>
        <taxon>Bacteria</taxon>
        <taxon>Pseudomonadati</taxon>
        <taxon>Pseudomonadota</taxon>
        <taxon>Alphaproteobacteria</taxon>
        <taxon>Acetobacterales</taxon>
        <taxon>Roseomonadaceae</taxon>
        <taxon>Muricoccus</taxon>
    </lineage>
</organism>
<evidence type="ECO:0000256" key="3">
    <source>
        <dbReference type="ARBA" id="ARBA00023121"/>
    </source>
</evidence>
<dbReference type="STRING" id="198092.SAMN02745194_01083"/>
<dbReference type="Gene3D" id="1.10.3630.10">
    <property type="entry name" value="yeast vps74-n-term truncation variant domain like"/>
    <property type="match status" value="1"/>
</dbReference>
<dbReference type="InterPro" id="IPR038261">
    <property type="entry name" value="GPP34-like_sf"/>
</dbReference>
<name>A0A1M6E2J0_9PROT</name>
<gene>
    <name evidence="5" type="ORF">SAMN02745194_01083</name>
</gene>
<proteinExistence type="predicted"/>
<sequence>MPLTMPEELILLMLDDRSGRLNEMAGPASGYAIAGAILAELALHNRIDTDTQRLYVTNPAPTGDDILDPVLARIAADPGPGPGEDDMPHGSRWWIETLGREADSFRDQIFARLVGRGILREEQGRFLWIFPERRYPVISDKEEREVKARLTGVIFNDDIPEPRDSLLIGLCRAAGLLPLILAEDALESAEPRIEQVTNLEELNRSLGNAVRDIFIEMARYTPLM</sequence>
<dbReference type="GO" id="GO:0043001">
    <property type="term" value="P:Golgi to plasma membrane protein transport"/>
    <property type="evidence" value="ECO:0007669"/>
    <property type="project" value="TreeGrafter"/>
</dbReference>
<dbReference type="GO" id="GO:0006890">
    <property type="term" value="P:retrograde vesicle-mediated transport, Golgi to endoplasmic reticulum"/>
    <property type="evidence" value="ECO:0007669"/>
    <property type="project" value="TreeGrafter"/>
</dbReference>
<dbReference type="Proteomes" id="UP000184387">
    <property type="component" value="Unassembled WGS sequence"/>
</dbReference>
<dbReference type="GO" id="GO:0012505">
    <property type="term" value="C:endomembrane system"/>
    <property type="evidence" value="ECO:0007669"/>
    <property type="project" value="UniProtKB-ARBA"/>
</dbReference>
<evidence type="ECO:0000313" key="6">
    <source>
        <dbReference type="Proteomes" id="UP000184387"/>
    </source>
</evidence>
<dbReference type="OrthoDB" id="6237461at2"/>
<keyword evidence="3" id="KW-0446">Lipid-binding</keyword>
<reference evidence="5 6" key="1">
    <citation type="submission" date="2016-11" db="EMBL/GenBank/DDBJ databases">
        <authorList>
            <person name="Jaros S."/>
            <person name="Januszkiewicz K."/>
            <person name="Wedrychowicz H."/>
        </authorList>
    </citation>
    <scope>NUCLEOTIDE SEQUENCE [LARGE SCALE GENOMIC DNA]</scope>
    <source>
        <strain evidence="5 6">DSM 14916</strain>
    </source>
</reference>
<dbReference type="GO" id="GO:0007030">
    <property type="term" value="P:Golgi organization"/>
    <property type="evidence" value="ECO:0007669"/>
    <property type="project" value="TreeGrafter"/>
</dbReference>
<keyword evidence="2" id="KW-0333">Golgi apparatus</keyword>
<evidence type="ECO:0000313" key="5">
    <source>
        <dbReference type="EMBL" id="SHI79717.1"/>
    </source>
</evidence>
<dbReference type="GO" id="GO:0070273">
    <property type="term" value="F:phosphatidylinositol-4-phosphate binding"/>
    <property type="evidence" value="ECO:0007669"/>
    <property type="project" value="InterPro"/>
</dbReference>
<dbReference type="PANTHER" id="PTHR12704">
    <property type="entry name" value="TRANS-GOLGI PROTEIN GMX33"/>
    <property type="match status" value="1"/>
</dbReference>
<dbReference type="GO" id="GO:0048194">
    <property type="term" value="P:Golgi vesicle budding"/>
    <property type="evidence" value="ECO:0007669"/>
    <property type="project" value="TreeGrafter"/>
</dbReference>
<keyword evidence="6" id="KW-1185">Reference proteome</keyword>
<protein>
    <submittedName>
        <fullName evidence="5">Golgi phosphoprotein 3 (GPP34)</fullName>
    </submittedName>
</protein>
<comment type="subcellular location">
    <subcellularLocation>
        <location evidence="1">Golgi apparatus membrane</location>
        <topology evidence="1">Peripheral membrane protein</topology>
        <orientation evidence="1">Cytoplasmic side</orientation>
    </subcellularLocation>
</comment>